<gene>
    <name evidence="1" type="ORF">EVAR_44919_1</name>
</gene>
<name>A0A4C1XNI1_EUMVA</name>
<keyword evidence="2" id="KW-1185">Reference proteome</keyword>
<sequence>MSESSVETDTILEKKCDVYGPNAVLLDGHSVPTPIGAQPTEPYSTIRPAGRFPACIARGDRSSRLLSYRSGYAPITTVILGRLSLAAADSAPHGAGQTSRRGGWR</sequence>
<protein>
    <submittedName>
        <fullName evidence="1">Uncharacterized protein</fullName>
    </submittedName>
</protein>
<evidence type="ECO:0000313" key="1">
    <source>
        <dbReference type="EMBL" id="GBP63817.1"/>
    </source>
</evidence>
<proteinExistence type="predicted"/>
<accession>A0A4C1XNI1</accession>
<dbReference type="Proteomes" id="UP000299102">
    <property type="component" value="Unassembled WGS sequence"/>
</dbReference>
<evidence type="ECO:0000313" key="2">
    <source>
        <dbReference type="Proteomes" id="UP000299102"/>
    </source>
</evidence>
<dbReference type="AlphaFoldDB" id="A0A4C1XNI1"/>
<dbReference type="EMBL" id="BGZK01000880">
    <property type="protein sequence ID" value="GBP63817.1"/>
    <property type="molecule type" value="Genomic_DNA"/>
</dbReference>
<reference evidence="1 2" key="1">
    <citation type="journal article" date="2019" name="Commun. Biol.">
        <title>The bagworm genome reveals a unique fibroin gene that provides high tensile strength.</title>
        <authorList>
            <person name="Kono N."/>
            <person name="Nakamura H."/>
            <person name="Ohtoshi R."/>
            <person name="Tomita M."/>
            <person name="Numata K."/>
            <person name="Arakawa K."/>
        </authorList>
    </citation>
    <scope>NUCLEOTIDE SEQUENCE [LARGE SCALE GENOMIC DNA]</scope>
</reference>
<organism evidence="1 2">
    <name type="scientific">Eumeta variegata</name>
    <name type="common">Bagworm moth</name>
    <name type="synonym">Eumeta japonica</name>
    <dbReference type="NCBI Taxonomy" id="151549"/>
    <lineage>
        <taxon>Eukaryota</taxon>
        <taxon>Metazoa</taxon>
        <taxon>Ecdysozoa</taxon>
        <taxon>Arthropoda</taxon>
        <taxon>Hexapoda</taxon>
        <taxon>Insecta</taxon>
        <taxon>Pterygota</taxon>
        <taxon>Neoptera</taxon>
        <taxon>Endopterygota</taxon>
        <taxon>Lepidoptera</taxon>
        <taxon>Glossata</taxon>
        <taxon>Ditrysia</taxon>
        <taxon>Tineoidea</taxon>
        <taxon>Psychidae</taxon>
        <taxon>Oiketicinae</taxon>
        <taxon>Eumeta</taxon>
    </lineage>
</organism>
<comment type="caution">
    <text evidence="1">The sequence shown here is derived from an EMBL/GenBank/DDBJ whole genome shotgun (WGS) entry which is preliminary data.</text>
</comment>